<dbReference type="VEuPathDB" id="FungiDB:HMPREF1544_02476"/>
<keyword evidence="2" id="KW-1185">Reference proteome</keyword>
<dbReference type="EMBL" id="KE123917">
    <property type="protein sequence ID" value="EPB90731.1"/>
    <property type="molecule type" value="Genomic_DNA"/>
</dbReference>
<dbReference type="Proteomes" id="UP000014254">
    <property type="component" value="Unassembled WGS sequence"/>
</dbReference>
<evidence type="ECO:0000313" key="1">
    <source>
        <dbReference type="EMBL" id="EPB90731.1"/>
    </source>
</evidence>
<evidence type="ECO:0000313" key="2">
    <source>
        <dbReference type="Proteomes" id="UP000014254"/>
    </source>
</evidence>
<name>S2JK59_MUCC1</name>
<reference evidence="2" key="1">
    <citation type="submission" date="2013-05" db="EMBL/GenBank/DDBJ databases">
        <title>The Genome sequence of Mucor circinelloides f. circinelloides 1006PhL.</title>
        <authorList>
            <consortium name="The Broad Institute Genomics Platform"/>
            <person name="Cuomo C."/>
            <person name="Earl A."/>
            <person name="Findley K."/>
            <person name="Lee S.C."/>
            <person name="Walker B."/>
            <person name="Young S."/>
            <person name="Zeng Q."/>
            <person name="Gargeya S."/>
            <person name="Fitzgerald M."/>
            <person name="Haas B."/>
            <person name="Abouelleil A."/>
            <person name="Allen A.W."/>
            <person name="Alvarado L."/>
            <person name="Arachchi H.M."/>
            <person name="Berlin A.M."/>
            <person name="Chapman S.B."/>
            <person name="Gainer-Dewar J."/>
            <person name="Goldberg J."/>
            <person name="Griggs A."/>
            <person name="Gujja S."/>
            <person name="Hansen M."/>
            <person name="Howarth C."/>
            <person name="Imamovic A."/>
            <person name="Ireland A."/>
            <person name="Larimer J."/>
            <person name="McCowan C."/>
            <person name="Murphy C."/>
            <person name="Pearson M."/>
            <person name="Poon T.W."/>
            <person name="Priest M."/>
            <person name="Roberts A."/>
            <person name="Saif S."/>
            <person name="Shea T."/>
            <person name="Sisk P."/>
            <person name="Sykes S."/>
            <person name="Wortman J."/>
            <person name="Nusbaum C."/>
            <person name="Birren B."/>
        </authorList>
    </citation>
    <scope>NUCLEOTIDE SEQUENCE [LARGE SCALE GENOMIC DNA]</scope>
    <source>
        <strain evidence="2">1006PhL</strain>
    </source>
</reference>
<dbReference type="InParanoid" id="S2JK59"/>
<sequence length="122" mass="13828">MDLVLLNRWQKERHKHIKRIVDYYKESDSRAPDSTKALFGDIKLSSVQAVTVDNDQVAADTTAMAKEDLEMALGKEIKCEEDLVYEDFIKEATFYKSLANGTDIAAEELNEDVPEKLPISFA</sequence>
<accession>S2JK59</accession>
<organism evidence="1 2">
    <name type="scientific">Mucor circinelloides f. circinelloides (strain 1006PhL)</name>
    <name type="common">Mucormycosis agent</name>
    <name type="synonym">Calyptromyces circinelloides</name>
    <dbReference type="NCBI Taxonomy" id="1220926"/>
    <lineage>
        <taxon>Eukaryota</taxon>
        <taxon>Fungi</taxon>
        <taxon>Fungi incertae sedis</taxon>
        <taxon>Mucoromycota</taxon>
        <taxon>Mucoromycotina</taxon>
        <taxon>Mucoromycetes</taxon>
        <taxon>Mucorales</taxon>
        <taxon>Mucorineae</taxon>
        <taxon>Mucoraceae</taxon>
        <taxon>Mucor</taxon>
    </lineage>
</organism>
<dbReference type="AlphaFoldDB" id="S2JK59"/>
<proteinExistence type="predicted"/>
<protein>
    <submittedName>
        <fullName evidence="1">Uncharacterized protein</fullName>
    </submittedName>
</protein>
<gene>
    <name evidence="1" type="ORF">HMPREF1544_02476</name>
</gene>